<dbReference type="PANTHER" id="PTHR30466">
    <property type="entry name" value="FLAVIN REDUCTASE"/>
    <property type="match status" value="1"/>
</dbReference>
<feature type="domain" description="Flavin reductase like" evidence="2">
    <location>
        <begin position="16"/>
        <end position="161"/>
    </location>
</feature>
<dbReference type="Gene3D" id="2.30.110.10">
    <property type="entry name" value="Electron Transport, Fmn-binding Protein, Chain A"/>
    <property type="match status" value="1"/>
</dbReference>
<dbReference type="SMART" id="SM00903">
    <property type="entry name" value="Flavin_Reduct"/>
    <property type="match status" value="1"/>
</dbReference>
<sequence length="197" mass="21277">MSADENRISTDFRRALRGFAATVSIVSARDRAGNHGITVTAVSSVSMDPPSLLVVVNRSGSMHAALAEGERFCINVLGTEQVEHSRLFGKSMPMDERFEHGDWRLSADDVPYLNEAQANIFCRRVSQVDVGTHTVFVGTVYRLAIGDAISPLIYLNGAYLRLGDEPGAGLVAAFPPAAAAVRPSTSHPSLHHAHRRV</sequence>
<organism evidence="3 4">
    <name type="scientific">Pigmentiphaga kullae</name>
    <dbReference type="NCBI Taxonomy" id="151784"/>
    <lineage>
        <taxon>Bacteria</taxon>
        <taxon>Pseudomonadati</taxon>
        <taxon>Pseudomonadota</taxon>
        <taxon>Betaproteobacteria</taxon>
        <taxon>Burkholderiales</taxon>
        <taxon>Alcaligenaceae</taxon>
        <taxon>Pigmentiphaga</taxon>
    </lineage>
</organism>
<dbReference type="InterPro" id="IPR050268">
    <property type="entry name" value="NADH-dep_flavin_reductase"/>
</dbReference>
<dbReference type="AlphaFoldDB" id="A0A4Q7NEC9"/>
<dbReference type="OrthoDB" id="8525727at2"/>
<proteinExistence type="predicted"/>
<dbReference type="InterPro" id="IPR012349">
    <property type="entry name" value="Split_barrel_FMN-bd"/>
</dbReference>
<keyword evidence="1" id="KW-0560">Oxidoreductase</keyword>
<name>A0A4Q7NEC9_9BURK</name>
<comment type="caution">
    <text evidence="3">The sequence shown here is derived from an EMBL/GenBank/DDBJ whole genome shotgun (WGS) entry which is preliminary data.</text>
</comment>
<dbReference type="EMBL" id="SGXC01000002">
    <property type="protein sequence ID" value="RZS81365.1"/>
    <property type="molecule type" value="Genomic_DNA"/>
</dbReference>
<evidence type="ECO:0000256" key="1">
    <source>
        <dbReference type="ARBA" id="ARBA00023002"/>
    </source>
</evidence>
<accession>A0A4Q7NEC9</accession>
<keyword evidence="4" id="KW-1185">Reference proteome</keyword>
<dbReference type="Proteomes" id="UP000292445">
    <property type="component" value="Unassembled WGS sequence"/>
</dbReference>
<dbReference type="GO" id="GO:0010181">
    <property type="term" value="F:FMN binding"/>
    <property type="evidence" value="ECO:0007669"/>
    <property type="project" value="InterPro"/>
</dbReference>
<dbReference type="GO" id="GO:0006208">
    <property type="term" value="P:pyrimidine nucleobase catabolic process"/>
    <property type="evidence" value="ECO:0007669"/>
    <property type="project" value="TreeGrafter"/>
</dbReference>
<dbReference type="InterPro" id="IPR002563">
    <property type="entry name" value="Flavin_Rdtase-like_dom"/>
</dbReference>
<dbReference type="SUPFAM" id="SSF50475">
    <property type="entry name" value="FMN-binding split barrel"/>
    <property type="match status" value="1"/>
</dbReference>
<reference evidence="3 4" key="1">
    <citation type="submission" date="2019-02" db="EMBL/GenBank/DDBJ databases">
        <title>Genomic Encyclopedia of Type Strains, Phase IV (KMG-IV): sequencing the most valuable type-strain genomes for metagenomic binning, comparative biology and taxonomic classification.</title>
        <authorList>
            <person name="Goeker M."/>
        </authorList>
    </citation>
    <scope>NUCLEOTIDE SEQUENCE [LARGE SCALE GENOMIC DNA]</scope>
    <source>
        <strain evidence="3 4">K24</strain>
    </source>
</reference>
<evidence type="ECO:0000313" key="4">
    <source>
        <dbReference type="Proteomes" id="UP000292445"/>
    </source>
</evidence>
<gene>
    <name evidence="3" type="ORF">EV675_3988</name>
</gene>
<evidence type="ECO:0000313" key="3">
    <source>
        <dbReference type="EMBL" id="RZS81365.1"/>
    </source>
</evidence>
<dbReference type="RefSeq" id="WP_130359100.1">
    <property type="nucleotide sequence ID" value="NZ_SGXC01000002.1"/>
</dbReference>
<dbReference type="GO" id="GO:0042602">
    <property type="term" value="F:riboflavin reductase (NADPH) activity"/>
    <property type="evidence" value="ECO:0007669"/>
    <property type="project" value="TreeGrafter"/>
</dbReference>
<dbReference type="Pfam" id="PF01613">
    <property type="entry name" value="Flavin_Reduct"/>
    <property type="match status" value="1"/>
</dbReference>
<dbReference type="PANTHER" id="PTHR30466:SF1">
    <property type="entry name" value="FMN REDUCTASE (NADH) RUTF"/>
    <property type="match status" value="1"/>
</dbReference>
<evidence type="ECO:0000259" key="2">
    <source>
        <dbReference type="SMART" id="SM00903"/>
    </source>
</evidence>
<protein>
    <submittedName>
        <fullName evidence="3">Flavin reductase (DIM6/NTAB) family NADH-FMN oxidoreductase RutF</fullName>
    </submittedName>
</protein>